<feature type="domain" description="Methyltransferase type 11" evidence="1">
    <location>
        <begin position="90"/>
        <end position="131"/>
    </location>
</feature>
<reference evidence="3" key="1">
    <citation type="submission" date="2016-10" db="EMBL/GenBank/DDBJ databases">
        <authorList>
            <person name="Varghese N."/>
            <person name="Submissions S."/>
        </authorList>
    </citation>
    <scope>NUCLEOTIDE SEQUENCE [LARGE SCALE GENOMIC DNA]</scope>
    <source>
        <strain evidence="3">KCTC 32247</strain>
    </source>
</reference>
<dbReference type="GO" id="GO:0008757">
    <property type="term" value="F:S-adenosylmethionine-dependent methyltransferase activity"/>
    <property type="evidence" value="ECO:0007669"/>
    <property type="project" value="InterPro"/>
</dbReference>
<evidence type="ECO:0000259" key="1">
    <source>
        <dbReference type="Pfam" id="PF08241"/>
    </source>
</evidence>
<evidence type="ECO:0000313" key="2">
    <source>
        <dbReference type="EMBL" id="SDR86533.1"/>
    </source>
</evidence>
<dbReference type="RefSeq" id="WP_090347480.1">
    <property type="nucleotide sequence ID" value="NZ_LT629751.1"/>
</dbReference>
<sequence length="255" mass="27990">MSEQSFGAATGAWLTLQRDARAWFAGPLGRQLLDCQQELLAEQLDKLFGSFLLHYGIAAPALPPLQQISHSVCLGPPLPGVEIACEEGAWPVLEHAADVVLLQHALDFAHSPHQLLREAARCVRPGGHLLVVGIHPWSLWGLRRYLAGDVLAQARCISPSRLGDWLHLLGFALEKRRFGCYCPPLSSPRWQERLRGVEPWAESLQLPGGGIYLLAARKLVAGLRPLPQPRRAAVTQLRPVPVAKVGRHPGSKKET</sequence>
<dbReference type="Gene3D" id="3.40.50.150">
    <property type="entry name" value="Vaccinia Virus protein VP39"/>
    <property type="match status" value="1"/>
</dbReference>
<dbReference type="EMBL" id="LT629751">
    <property type="protein sequence ID" value="SDR86533.1"/>
    <property type="molecule type" value="Genomic_DNA"/>
</dbReference>
<dbReference type="AlphaFoldDB" id="A0A1H1MIB7"/>
<name>A0A1H1MIB7_9PSED</name>
<keyword evidence="3" id="KW-1185">Reference proteome</keyword>
<evidence type="ECO:0000313" key="3">
    <source>
        <dbReference type="Proteomes" id="UP000243359"/>
    </source>
</evidence>
<accession>A0A1H1MIB7</accession>
<dbReference type="GO" id="GO:0032259">
    <property type="term" value="P:methylation"/>
    <property type="evidence" value="ECO:0007669"/>
    <property type="project" value="UniProtKB-KW"/>
</dbReference>
<dbReference type="OrthoDB" id="6191410at2"/>
<dbReference type="SUPFAM" id="SSF53335">
    <property type="entry name" value="S-adenosyl-L-methionine-dependent methyltransferases"/>
    <property type="match status" value="1"/>
</dbReference>
<organism evidence="2 3">
    <name type="scientific">Pseudomonas oryzae</name>
    <dbReference type="NCBI Taxonomy" id="1392877"/>
    <lineage>
        <taxon>Bacteria</taxon>
        <taxon>Pseudomonadati</taxon>
        <taxon>Pseudomonadota</taxon>
        <taxon>Gammaproteobacteria</taxon>
        <taxon>Pseudomonadales</taxon>
        <taxon>Pseudomonadaceae</taxon>
        <taxon>Pseudomonas</taxon>
    </lineage>
</organism>
<dbReference type="InterPro" id="IPR029063">
    <property type="entry name" value="SAM-dependent_MTases_sf"/>
</dbReference>
<dbReference type="InterPro" id="IPR013216">
    <property type="entry name" value="Methyltransf_11"/>
</dbReference>
<gene>
    <name evidence="2" type="ORF">SAMN05216221_0520</name>
</gene>
<dbReference type="STRING" id="1392877.SAMN05216221_0520"/>
<dbReference type="Proteomes" id="UP000243359">
    <property type="component" value="Chromosome I"/>
</dbReference>
<dbReference type="Pfam" id="PF08241">
    <property type="entry name" value="Methyltransf_11"/>
    <property type="match status" value="1"/>
</dbReference>
<keyword evidence="2" id="KW-0489">Methyltransferase</keyword>
<proteinExistence type="predicted"/>
<keyword evidence="2" id="KW-0808">Transferase</keyword>
<protein>
    <submittedName>
        <fullName evidence="2">Methyltransferase domain-containing protein</fullName>
    </submittedName>
</protein>